<name>A0A8H9ITM1_9PSEU</name>
<sequence>MTHDVYLSFDEADRGPAESLARALRENGLDVFVGEEHTEVDAGLAAVLLSSRLLLAYYSARYSRGFRCQWELTTAALQPGPAILAVNPEPGNAHVAPVGLREVGKTEAATVAAELVRRVPGAVRAAPPFFAEPAWRTRPERFSGRFAQLWRLHSLVSAGSRVVVHGPRGAGKTALVRQYAALFGPVFPGGIHWLGPVDAAATLAAELRDLAVGRLGLRLAGAPPGRVPALVTARLDELRQRVLLIVDDVPAPLLDEVSLGSPFVRTVLTSRVRPARSAGLVELAGLFPRAAFAAPLDESAHRLLALGTLLAAAPIPLWLGEESALSQLVAAGFAQRVFDGWLLDPGAREAGLWEAELAGCARSAADALLAELDRPVHPWPSRLRRHAAALAGQAAVPLSRRLDLLRSAAAGHEAVGELSLAAARRAEVLALRPDDPGDLLAAARVELGCGNYAEAHEHARRAAELADGDGDDRVACRGRFVAMRALDLLGEYERADVLWTLLSERDGGPVVLARVAGLRLRGRPDQAFRLLAAVRPGELPPDAAREAQLEVARLQLLSGDAETAARVALDLMAGLLSAELENSPLYQEAAALRAEAVPADDPLGLAVRRTRAAVRLPPRRVLAAAARGVADPLPDSHPLTLRLRFAVGRAHERLRQYDRGREVLAAVLPRQVAVLGRDHPETAETRLALAVALIMTGEPVQGLALVREVAASGTGGPRRRALVTRWLFVALPRRLAAFAHRWLPLG</sequence>
<dbReference type="InterPro" id="IPR011990">
    <property type="entry name" value="TPR-like_helical_dom_sf"/>
</dbReference>
<evidence type="ECO:0000259" key="1">
    <source>
        <dbReference type="SMART" id="SM00382"/>
    </source>
</evidence>
<dbReference type="InterPro" id="IPR027417">
    <property type="entry name" value="P-loop_NTPase"/>
</dbReference>
<dbReference type="Gene3D" id="3.40.50.300">
    <property type="entry name" value="P-loop containing nucleotide triphosphate hydrolases"/>
    <property type="match status" value="1"/>
</dbReference>
<reference evidence="2" key="2">
    <citation type="submission" date="2020-09" db="EMBL/GenBank/DDBJ databases">
        <authorList>
            <person name="Sun Q."/>
            <person name="Zhou Y."/>
        </authorList>
    </citation>
    <scope>NUCLEOTIDE SEQUENCE</scope>
    <source>
        <strain evidence="2">CGMCC 4.7679</strain>
    </source>
</reference>
<dbReference type="SUPFAM" id="SSF48452">
    <property type="entry name" value="TPR-like"/>
    <property type="match status" value="1"/>
</dbReference>
<dbReference type="SUPFAM" id="SSF52540">
    <property type="entry name" value="P-loop containing nucleoside triphosphate hydrolases"/>
    <property type="match status" value="1"/>
</dbReference>
<dbReference type="InterPro" id="IPR035897">
    <property type="entry name" value="Toll_tir_struct_dom_sf"/>
</dbReference>
<dbReference type="Gene3D" id="3.40.50.10140">
    <property type="entry name" value="Toll/interleukin-1 receptor homology (TIR) domain"/>
    <property type="match status" value="1"/>
</dbReference>
<reference evidence="2" key="1">
    <citation type="journal article" date="2014" name="Int. J. Syst. Evol. Microbiol.">
        <title>Complete genome sequence of Corynebacterium casei LMG S-19264T (=DSM 44701T), isolated from a smear-ripened cheese.</title>
        <authorList>
            <consortium name="US DOE Joint Genome Institute (JGI-PGF)"/>
            <person name="Walter F."/>
            <person name="Albersmeier A."/>
            <person name="Kalinowski J."/>
            <person name="Ruckert C."/>
        </authorList>
    </citation>
    <scope>NUCLEOTIDE SEQUENCE</scope>
    <source>
        <strain evidence="2">CGMCC 4.7679</strain>
    </source>
</reference>
<proteinExistence type="predicted"/>
<evidence type="ECO:0000313" key="2">
    <source>
        <dbReference type="EMBL" id="GHF40429.1"/>
    </source>
</evidence>
<keyword evidence="3" id="KW-1185">Reference proteome</keyword>
<dbReference type="SMART" id="SM00382">
    <property type="entry name" value="AAA"/>
    <property type="match status" value="1"/>
</dbReference>
<dbReference type="InterPro" id="IPR003593">
    <property type="entry name" value="AAA+_ATPase"/>
</dbReference>
<feature type="domain" description="AAA+ ATPase" evidence="1">
    <location>
        <begin position="158"/>
        <end position="306"/>
    </location>
</feature>
<dbReference type="Gene3D" id="1.25.40.10">
    <property type="entry name" value="Tetratricopeptide repeat domain"/>
    <property type="match status" value="1"/>
</dbReference>
<dbReference type="GO" id="GO:0007165">
    <property type="term" value="P:signal transduction"/>
    <property type="evidence" value="ECO:0007669"/>
    <property type="project" value="InterPro"/>
</dbReference>
<dbReference type="InterPro" id="IPR000157">
    <property type="entry name" value="TIR_dom"/>
</dbReference>
<organism evidence="2 3">
    <name type="scientific">Amycolatopsis bartoniae</name>
    <dbReference type="NCBI Taxonomy" id="941986"/>
    <lineage>
        <taxon>Bacteria</taxon>
        <taxon>Bacillati</taxon>
        <taxon>Actinomycetota</taxon>
        <taxon>Actinomycetes</taxon>
        <taxon>Pseudonocardiales</taxon>
        <taxon>Pseudonocardiaceae</taxon>
        <taxon>Amycolatopsis</taxon>
    </lineage>
</organism>
<accession>A0A8H9ITM1</accession>
<evidence type="ECO:0000313" key="3">
    <source>
        <dbReference type="Proteomes" id="UP000658656"/>
    </source>
</evidence>
<comment type="caution">
    <text evidence="2">The sequence shown here is derived from an EMBL/GenBank/DDBJ whole genome shotgun (WGS) entry which is preliminary data.</text>
</comment>
<gene>
    <name evidence="2" type="ORF">GCM10017566_12250</name>
</gene>
<dbReference type="OrthoDB" id="3490462at2"/>
<protein>
    <recommendedName>
        <fullName evidence="1">AAA+ ATPase domain-containing protein</fullName>
    </recommendedName>
</protein>
<dbReference type="Proteomes" id="UP000658656">
    <property type="component" value="Unassembled WGS sequence"/>
</dbReference>
<dbReference type="Pfam" id="PF13676">
    <property type="entry name" value="TIR_2"/>
    <property type="match status" value="1"/>
</dbReference>
<dbReference type="EMBL" id="BNAV01000001">
    <property type="protein sequence ID" value="GHF40429.1"/>
    <property type="molecule type" value="Genomic_DNA"/>
</dbReference>
<dbReference type="SUPFAM" id="SSF52200">
    <property type="entry name" value="Toll/Interleukin receptor TIR domain"/>
    <property type="match status" value="1"/>
</dbReference>
<dbReference type="RefSeq" id="WP_145934890.1">
    <property type="nucleotide sequence ID" value="NZ_BNAV01000001.1"/>
</dbReference>
<dbReference type="AlphaFoldDB" id="A0A8H9ITM1"/>